<feature type="compositionally biased region" description="Basic and acidic residues" evidence="1">
    <location>
        <begin position="603"/>
        <end position="612"/>
    </location>
</feature>
<dbReference type="AlphaFoldDB" id="A0A9Q0N6C2"/>
<evidence type="ECO:0000256" key="1">
    <source>
        <dbReference type="SAM" id="MobiDB-lite"/>
    </source>
</evidence>
<comment type="caution">
    <text evidence="2">The sequence shown here is derived from an EMBL/GenBank/DDBJ whole genome shotgun (WGS) entry which is preliminary data.</text>
</comment>
<evidence type="ECO:0000313" key="3">
    <source>
        <dbReference type="Proteomes" id="UP001151699"/>
    </source>
</evidence>
<gene>
    <name evidence="2" type="ORF">Bhyg_09385</name>
</gene>
<organism evidence="2 3">
    <name type="scientific">Pseudolycoriella hygida</name>
    <dbReference type="NCBI Taxonomy" id="35572"/>
    <lineage>
        <taxon>Eukaryota</taxon>
        <taxon>Metazoa</taxon>
        <taxon>Ecdysozoa</taxon>
        <taxon>Arthropoda</taxon>
        <taxon>Hexapoda</taxon>
        <taxon>Insecta</taxon>
        <taxon>Pterygota</taxon>
        <taxon>Neoptera</taxon>
        <taxon>Endopterygota</taxon>
        <taxon>Diptera</taxon>
        <taxon>Nematocera</taxon>
        <taxon>Sciaroidea</taxon>
        <taxon>Sciaridae</taxon>
        <taxon>Pseudolycoriella</taxon>
    </lineage>
</organism>
<dbReference type="OrthoDB" id="7788232at2759"/>
<sequence length="612" mass="70918">MENSDSEDRNSGDDLNRKTKYSQAFAEIISVMKRNRIPIPSKYQKSRVDEDLPITPQRREAEILRRFRYLEPGTTARRHIEEKLNDLLVYAEVAKILKSELIAVLVLRAPAIPSPSPEQRQRVLQQREKMRERDRRAANNLRKYQEIGEGRRAALQSVNPFVENVRTVTLPPQTLAPPTSHAEGTARLDLEEQRRRDIENYARYGAIRKRPQSKRDVKVTKLPAHQLSSTSSKAPPARTSYITLQNQRDVDKLYRELNKAIVSQRRILDSDVVTEEITSSDLREQQLLQRTRNIDERNERAANAIQKHQEIGQSRLAAVQSENTYGDNTKTVTLSPQTVTPSTSDAQVARRVEEQRRRRDIEHYAKLGAVRKRLHFHPEYERNLKEAKLPAHQLPSTSSEVLPSRTQSQILENEREIDALNRQLQGSTIIRRRILEDDPDIEEITLPESREQRLQRKRNIEQRNARAANAIQKHHEIGQRRLASVQSVKPFADNIRTVTLPPHTLVPPSSDTQGASRLNLEEQRRKDIENFSKYGAMKRNLYLHPEYDRNLKGAKFPPSQLCPKTSNGKTSYKELERQRRVDILRQQLQAAMVSTRRITKKRHPDDHSKDTN</sequence>
<keyword evidence="3" id="KW-1185">Reference proteome</keyword>
<name>A0A9Q0N6C2_9DIPT</name>
<reference evidence="2" key="1">
    <citation type="submission" date="2022-07" db="EMBL/GenBank/DDBJ databases">
        <authorList>
            <person name="Trinca V."/>
            <person name="Uliana J.V.C."/>
            <person name="Torres T.T."/>
            <person name="Ward R.J."/>
            <person name="Monesi N."/>
        </authorList>
    </citation>
    <scope>NUCLEOTIDE SEQUENCE</scope>
    <source>
        <strain evidence="2">HSMRA1968</strain>
        <tissue evidence="2">Whole embryos</tissue>
    </source>
</reference>
<dbReference type="Proteomes" id="UP001151699">
    <property type="component" value="Chromosome B"/>
</dbReference>
<feature type="region of interest" description="Disordered" evidence="1">
    <location>
        <begin position="210"/>
        <end position="240"/>
    </location>
</feature>
<accession>A0A9Q0N6C2</accession>
<evidence type="ECO:0000313" key="2">
    <source>
        <dbReference type="EMBL" id="KAJ6644416.1"/>
    </source>
</evidence>
<proteinExistence type="predicted"/>
<protein>
    <submittedName>
        <fullName evidence="2">Uncharacterized protein</fullName>
    </submittedName>
</protein>
<feature type="region of interest" description="Disordered" evidence="1">
    <location>
        <begin position="593"/>
        <end position="612"/>
    </location>
</feature>
<dbReference type="EMBL" id="WJQU01000002">
    <property type="protein sequence ID" value="KAJ6644416.1"/>
    <property type="molecule type" value="Genomic_DNA"/>
</dbReference>